<dbReference type="Proteomes" id="UP000245946">
    <property type="component" value="Unassembled WGS sequence"/>
</dbReference>
<dbReference type="RefSeq" id="XP_025596970.1">
    <property type="nucleotide sequence ID" value="XM_025742897.1"/>
</dbReference>
<evidence type="ECO:0000256" key="1">
    <source>
        <dbReference type="SAM" id="MobiDB-lite"/>
    </source>
</evidence>
<organism evidence="4 5">
    <name type="scientific">Tilletiopsis washingtonensis</name>
    <dbReference type="NCBI Taxonomy" id="58919"/>
    <lineage>
        <taxon>Eukaryota</taxon>
        <taxon>Fungi</taxon>
        <taxon>Dikarya</taxon>
        <taxon>Basidiomycota</taxon>
        <taxon>Ustilaginomycotina</taxon>
        <taxon>Exobasidiomycetes</taxon>
        <taxon>Entylomatales</taxon>
        <taxon>Entylomatales incertae sedis</taxon>
        <taxon>Tilletiopsis</taxon>
    </lineage>
</organism>
<feature type="compositionally biased region" description="Low complexity" evidence="1">
    <location>
        <begin position="952"/>
        <end position="965"/>
    </location>
</feature>
<dbReference type="PANTHER" id="PTHR47185:SF1">
    <property type="entry name" value="PX DOMAIN-CONTAINING PROTEIN YPR097W"/>
    <property type="match status" value="1"/>
</dbReference>
<evidence type="ECO:0000313" key="5">
    <source>
        <dbReference type="Proteomes" id="UP000245946"/>
    </source>
</evidence>
<feature type="domain" description="PX-associated" evidence="3">
    <location>
        <begin position="156"/>
        <end position="311"/>
    </location>
</feature>
<dbReference type="Pfam" id="PF12828">
    <property type="entry name" value="PXB"/>
    <property type="match status" value="1"/>
</dbReference>
<dbReference type="OrthoDB" id="2414662at2759"/>
<feature type="compositionally biased region" description="Gly residues" evidence="1">
    <location>
        <begin position="976"/>
        <end position="985"/>
    </location>
</feature>
<feature type="compositionally biased region" description="Acidic residues" evidence="1">
    <location>
        <begin position="91"/>
        <end position="111"/>
    </location>
</feature>
<proteinExistence type="predicted"/>
<dbReference type="STRING" id="58919.A0A316Z566"/>
<dbReference type="Pfam" id="PF12825">
    <property type="entry name" value="DUF3818"/>
    <property type="match status" value="1"/>
</dbReference>
<reference evidence="4 5" key="1">
    <citation type="journal article" date="2018" name="Mol. Biol. Evol.">
        <title>Broad Genomic Sampling Reveals a Smut Pathogenic Ancestry of the Fungal Clade Ustilaginomycotina.</title>
        <authorList>
            <person name="Kijpornyongpan T."/>
            <person name="Mondo S.J."/>
            <person name="Barry K."/>
            <person name="Sandor L."/>
            <person name="Lee J."/>
            <person name="Lipzen A."/>
            <person name="Pangilinan J."/>
            <person name="LaButti K."/>
            <person name="Hainaut M."/>
            <person name="Henrissat B."/>
            <person name="Grigoriev I.V."/>
            <person name="Spatafora J.W."/>
            <person name="Aime M.C."/>
        </authorList>
    </citation>
    <scope>NUCLEOTIDE SEQUENCE [LARGE SCALE GENOMIC DNA]</scope>
    <source>
        <strain evidence="4 5">MCA 4186</strain>
    </source>
</reference>
<evidence type="ECO:0008006" key="6">
    <source>
        <dbReference type="Google" id="ProtNLM"/>
    </source>
</evidence>
<protein>
    <recommendedName>
        <fullName evidence="6">DUF3818 domain-containing protein</fullName>
    </recommendedName>
</protein>
<feature type="compositionally biased region" description="Basic and acidic residues" evidence="1">
    <location>
        <begin position="128"/>
        <end position="149"/>
    </location>
</feature>
<dbReference type="InterPro" id="IPR024554">
    <property type="entry name" value="LEC1-like_C"/>
</dbReference>
<sequence length="985" mass="109691">MPEHKPSRKSILGSMSSGLGGSSGSRNASGAAAGGSSIRSASSAAAAPRLTAELAASSRSREPSDAGTDAQYRNHAAQPSAAASSELERPEGEEDLEVPDYEEEIEDDEDVSPSNGGPTKDAAALIDEEQRAADQRAASEQKAAQETRARRAGRVRRLTSEQRHYLLKALVSLQMQAEWSELEKLGALTQYGYPFALERPQLKRVKNDLDMDSEFAKGEFAAGADDPYADEDAARRAEKLAEPLILRHMFQVHLRPFPGLDEAPLKYWQKRIQPYFDETAARNFSTSMERGEITSRRFYTLAFTRYLGGFFARGFGVRGEGELRGPGRGELGSEKWGVGKQWGKGTVKRGLDKPARIDDKLMARIDALFEGEEGKVWRLAGKETARVRKDWQAFKEMNIETETGLEDTMAYLQVSNIKNLPPRFRNAEEWARMHAAYIFHTLFVTSPAADSIFDVVKGVHTLFPYWGARQLLRVANAQTMIQGILSLLLARPAGSKSLVQRIFTYVLGKEASAIGKDYIVPLRKMIDDAELTKKIEEYVKRASRPEGRAIRSRAERTGEDVLTTILLYSSGSQLSQSKQQHVLEMQRAFAASPYLTNLNLAYPPKSPMGKLHAGEPSNWNASSTVAADARKFAQLRLHLRECLKKRDREQTVAMASGALIPSILKDSLEVVFYQTIRQVAEVADLAARLGDLQNFIDDLIKMKKKKDDSLQAYIALCARHENSLYMLFSECHTIAEPFTRWLQAGADYMAMGTTDPYHPANRKAKKIEVDLEELLQDDSLTNADVDAVLKETDRLAEYVRWQKVWYELEMRKNFLLARPDAAPASGLTEDDIPKGPMRQEIQELDSLMRILLEQEGMPVEDGTVRTEARGSEMAEFPWAYFSSLDPLHQHLRPEGGQEPQLFFEPKMASAPVPEFAALRKVMPAFQHALRECLPRWREGDARGPPKDAGLTASAAAPKDSAPPSIAEKKAPEPKKGGLGGLFRKK</sequence>
<dbReference type="EMBL" id="KZ819298">
    <property type="protein sequence ID" value="PWN96691.1"/>
    <property type="molecule type" value="Genomic_DNA"/>
</dbReference>
<accession>A0A316Z566</accession>
<evidence type="ECO:0000259" key="2">
    <source>
        <dbReference type="Pfam" id="PF12825"/>
    </source>
</evidence>
<keyword evidence="5" id="KW-1185">Reference proteome</keyword>
<dbReference type="InterPro" id="IPR024555">
    <property type="entry name" value="PX-associated"/>
</dbReference>
<feature type="compositionally biased region" description="Basic and acidic residues" evidence="1">
    <location>
        <begin position="936"/>
        <end position="945"/>
    </location>
</feature>
<evidence type="ECO:0000259" key="3">
    <source>
        <dbReference type="Pfam" id="PF12828"/>
    </source>
</evidence>
<feature type="region of interest" description="Disordered" evidence="1">
    <location>
        <begin position="936"/>
        <end position="985"/>
    </location>
</feature>
<dbReference type="GeneID" id="37270441"/>
<name>A0A316Z566_9BASI</name>
<feature type="compositionally biased region" description="Basic and acidic residues" evidence="1">
    <location>
        <begin position="966"/>
        <end position="975"/>
    </location>
</feature>
<dbReference type="InterPro" id="IPR047168">
    <property type="entry name" value="LEC1-like"/>
</dbReference>
<feature type="compositionally biased region" description="Low complexity" evidence="1">
    <location>
        <begin position="24"/>
        <end position="57"/>
    </location>
</feature>
<dbReference type="AlphaFoldDB" id="A0A316Z566"/>
<dbReference type="GO" id="GO:0035091">
    <property type="term" value="F:phosphatidylinositol binding"/>
    <property type="evidence" value="ECO:0007669"/>
    <property type="project" value="TreeGrafter"/>
</dbReference>
<dbReference type="PANTHER" id="PTHR47185">
    <property type="entry name" value="PX DOMAIN-CONTAINING PROTEIN YPR097W"/>
    <property type="match status" value="1"/>
</dbReference>
<gene>
    <name evidence="4" type="ORF">FA09DRAFT_331167</name>
</gene>
<evidence type="ECO:0000313" key="4">
    <source>
        <dbReference type="EMBL" id="PWN96691.1"/>
    </source>
</evidence>
<feature type="domain" description="PX" evidence="2">
    <location>
        <begin position="413"/>
        <end position="743"/>
    </location>
</feature>
<feature type="region of interest" description="Disordered" evidence="1">
    <location>
        <begin position="1"/>
        <end position="155"/>
    </location>
</feature>